<dbReference type="Gene3D" id="2.60.120.10">
    <property type="entry name" value="Jelly Rolls"/>
    <property type="match status" value="1"/>
</dbReference>
<dbReference type="RefSeq" id="WP_307274081.1">
    <property type="nucleotide sequence ID" value="NZ_JAUSVX010000005.1"/>
</dbReference>
<sequence length="352" mass="38790">MDARLGSAEFDGGGGSPGYGFQTLDLDGASRSKPFLHGARDIPFHWHREMEILFVLQGTARLVVDGRVCLMHADDLMIINADVPHNSMSLSDDTLIAGVHLDAEHVQRLGLPGFAERAYRCKSFLHGKPFRKVVLPMKAFIARMILHDTRRPEDALVRATMATALSCYIYRMLPFDPIAHSGGPVRAESRERILRIMHGLARPGRAPALGEIARAEHVSLSHLSRLFRAHTGLSFRDYAQNVRIDGVVEDLLTTSAPLGRIMDERGVGNPSVFFHRFRRRFGCSPAELRRLGTAGRPADLPEAMRAVARRRLESYLPELAAAAEAAFGLAAGQHHVELTALHQPPTAKPARG</sequence>
<evidence type="ECO:0000259" key="4">
    <source>
        <dbReference type="PROSITE" id="PS01124"/>
    </source>
</evidence>
<dbReference type="InterPro" id="IPR009057">
    <property type="entry name" value="Homeodomain-like_sf"/>
</dbReference>
<dbReference type="SUPFAM" id="SSF51182">
    <property type="entry name" value="RmlC-like cupins"/>
    <property type="match status" value="1"/>
</dbReference>
<dbReference type="Proteomes" id="UP001242480">
    <property type="component" value="Unassembled WGS sequence"/>
</dbReference>
<dbReference type="InterPro" id="IPR050204">
    <property type="entry name" value="AraC_XylS_family_regulators"/>
</dbReference>
<dbReference type="EMBL" id="JAUSVX010000005">
    <property type="protein sequence ID" value="MDQ0470305.1"/>
    <property type="molecule type" value="Genomic_DNA"/>
</dbReference>
<organism evidence="5 6">
    <name type="scientific">Labrys wisconsinensis</name>
    <dbReference type="NCBI Taxonomy" id="425677"/>
    <lineage>
        <taxon>Bacteria</taxon>
        <taxon>Pseudomonadati</taxon>
        <taxon>Pseudomonadota</taxon>
        <taxon>Alphaproteobacteria</taxon>
        <taxon>Hyphomicrobiales</taxon>
        <taxon>Xanthobacteraceae</taxon>
        <taxon>Labrys</taxon>
    </lineage>
</organism>
<evidence type="ECO:0000256" key="3">
    <source>
        <dbReference type="ARBA" id="ARBA00023163"/>
    </source>
</evidence>
<dbReference type="InterPro" id="IPR013096">
    <property type="entry name" value="Cupin_2"/>
</dbReference>
<name>A0ABU0J7Q5_9HYPH</name>
<dbReference type="Pfam" id="PF07883">
    <property type="entry name" value="Cupin_2"/>
    <property type="match status" value="1"/>
</dbReference>
<dbReference type="InterPro" id="IPR014710">
    <property type="entry name" value="RmlC-like_jellyroll"/>
</dbReference>
<dbReference type="PROSITE" id="PS01124">
    <property type="entry name" value="HTH_ARAC_FAMILY_2"/>
    <property type="match status" value="1"/>
</dbReference>
<dbReference type="InterPro" id="IPR018060">
    <property type="entry name" value="HTH_AraC"/>
</dbReference>
<dbReference type="SUPFAM" id="SSF46689">
    <property type="entry name" value="Homeodomain-like"/>
    <property type="match status" value="2"/>
</dbReference>
<dbReference type="Gene3D" id="1.10.10.60">
    <property type="entry name" value="Homeodomain-like"/>
    <property type="match status" value="1"/>
</dbReference>
<accession>A0ABU0J7Q5</accession>
<dbReference type="Pfam" id="PF12833">
    <property type="entry name" value="HTH_18"/>
    <property type="match status" value="1"/>
</dbReference>
<evidence type="ECO:0000256" key="2">
    <source>
        <dbReference type="ARBA" id="ARBA00023125"/>
    </source>
</evidence>
<keyword evidence="3" id="KW-0804">Transcription</keyword>
<dbReference type="InterPro" id="IPR011051">
    <property type="entry name" value="RmlC_Cupin_sf"/>
</dbReference>
<reference evidence="5 6" key="1">
    <citation type="submission" date="2023-07" db="EMBL/GenBank/DDBJ databases">
        <title>Genomic Encyclopedia of Type Strains, Phase IV (KMG-IV): sequencing the most valuable type-strain genomes for metagenomic binning, comparative biology and taxonomic classification.</title>
        <authorList>
            <person name="Goeker M."/>
        </authorList>
    </citation>
    <scope>NUCLEOTIDE SEQUENCE [LARGE SCALE GENOMIC DNA]</scope>
    <source>
        <strain evidence="5 6">DSM 19619</strain>
    </source>
</reference>
<dbReference type="SMART" id="SM00342">
    <property type="entry name" value="HTH_ARAC"/>
    <property type="match status" value="1"/>
</dbReference>
<dbReference type="CDD" id="cd02208">
    <property type="entry name" value="cupin_RmlC-like"/>
    <property type="match status" value="1"/>
</dbReference>
<comment type="caution">
    <text evidence="5">The sequence shown here is derived from an EMBL/GenBank/DDBJ whole genome shotgun (WGS) entry which is preliminary data.</text>
</comment>
<proteinExistence type="predicted"/>
<keyword evidence="2" id="KW-0238">DNA-binding</keyword>
<evidence type="ECO:0000313" key="6">
    <source>
        <dbReference type="Proteomes" id="UP001242480"/>
    </source>
</evidence>
<evidence type="ECO:0000313" key="5">
    <source>
        <dbReference type="EMBL" id="MDQ0470305.1"/>
    </source>
</evidence>
<keyword evidence="1" id="KW-0805">Transcription regulation</keyword>
<dbReference type="PANTHER" id="PTHR46796">
    <property type="entry name" value="HTH-TYPE TRANSCRIPTIONAL ACTIVATOR RHAS-RELATED"/>
    <property type="match status" value="1"/>
</dbReference>
<evidence type="ECO:0000256" key="1">
    <source>
        <dbReference type="ARBA" id="ARBA00023015"/>
    </source>
</evidence>
<gene>
    <name evidence="5" type="ORF">QO011_003321</name>
</gene>
<keyword evidence="6" id="KW-1185">Reference proteome</keyword>
<dbReference type="PANTHER" id="PTHR46796:SF13">
    <property type="entry name" value="HTH-TYPE TRANSCRIPTIONAL ACTIVATOR RHAS"/>
    <property type="match status" value="1"/>
</dbReference>
<feature type="domain" description="HTH araC/xylS-type" evidence="4">
    <location>
        <begin position="191"/>
        <end position="291"/>
    </location>
</feature>
<protein>
    <submittedName>
        <fullName evidence="5">AraC-like DNA-binding protein</fullName>
    </submittedName>
</protein>